<keyword evidence="2" id="KW-1185">Reference proteome</keyword>
<dbReference type="EMBL" id="RAVZ01000043">
    <property type="protein sequence ID" value="RKG91620.1"/>
    <property type="molecule type" value="Genomic_DNA"/>
</dbReference>
<evidence type="ECO:0000313" key="2">
    <source>
        <dbReference type="Proteomes" id="UP000268094"/>
    </source>
</evidence>
<protein>
    <recommendedName>
        <fullName evidence="3">Lipoprotein</fullName>
    </recommendedName>
</protein>
<reference evidence="2" key="1">
    <citation type="submission" date="2018-09" db="EMBL/GenBank/DDBJ databases">
        <authorList>
            <person name="Livingstone P.G."/>
            <person name="Whitworth D.E."/>
        </authorList>
    </citation>
    <scope>NUCLEOTIDE SEQUENCE [LARGE SCALE GENOMIC DNA]</scope>
    <source>
        <strain evidence="2">CA054A</strain>
    </source>
</reference>
<sequence length="172" mass="18246">MEGVQVSARLRFIAPALFALATAACGEGEGGALEGSVTPLLDLRYQRSEARLAEGTLAVSFVDTQGSGQDVVLKVSARVADMLPEDPEYAGSLDINLAEPLEDGSQRGSVDRSVLDEPVRPFPLLARGNLFVKSLPKTPGDRVSGEFNVTFVNGTDVYSGRTIFGRFEATAP</sequence>
<comment type="caution">
    <text evidence="1">The sequence shown here is derived from an EMBL/GenBank/DDBJ whole genome shotgun (WGS) entry which is preliminary data.</text>
</comment>
<proteinExistence type="predicted"/>
<evidence type="ECO:0008006" key="3">
    <source>
        <dbReference type="Google" id="ProtNLM"/>
    </source>
</evidence>
<gene>
    <name evidence="1" type="ORF">D7V88_09110</name>
</gene>
<name>A0A3A8JIE9_9BACT</name>
<evidence type="ECO:0000313" key="1">
    <source>
        <dbReference type="EMBL" id="RKG91620.1"/>
    </source>
</evidence>
<dbReference type="Proteomes" id="UP000268094">
    <property type="component" value="Unassembled WGS sequence"/>
</dbReference>
<organism evidence="1 2">
    <name type="scientific">Corallococcus terminator</name>
    <dbReference type="NCBI Taxonomy" id="2316733"/>
    <lineage>
        <taxon>Bacteria</taxon>
        <taxon>Pseudomonadati</taxon>
        <taxon>Myxococcota</taxon>
        <taxon>Myxococcia</taxon>
        <taxon>Myxococcales</taxon>
        <taxon>Cystobacterineae</taxon>
        <taxon>Myxococcaceae</taxon>
        <taxon>Corallococcus</taxon>
    </lineage>
</organism>
<accession>A0A3A8JIE9</accession>
<dbReference type="OrthoDB" id="5382599at2"/>
<dbReference type="AlphaFoldDB" id="A0A3A8JIE9"/>